<dbReference type="InterPro" id="IPR005925">
    <property type="entry name" value="Agmatinase-rel"/>
</dbReference>
<comment type="cofactor">
    <cofactor evidence="4">
        <name>Mn(2+)</name>
        <dbReference type="ChEBI" id="CHEBI:29035"/>
    </cofactor>
    <text evidence="4">Binds 2 manganese ions per subunit.</text>
</comment>
<dbReference type="RefSeq" id="WP_062591220.1">
    <property type="nucleotide sequence ID" value="NZ_LQZQ01000012.1"/>
</dbReference>
<evidence type="ECO:0000256" key="2">
    <source>
        <dbReference type="ARBA" id="ARBA00022723"/>
    </source>
</evidence>
<keyword evidence="4" id="KW-0464">Manganese</keyword>
<dbReference type="InterPro" id="IPR006035">
    <property type="entry name" value="Ureohydrolase"/>
</dbReference>
<dbReference type="GO" id="GO:0033389">
    <property type="term" value="P:putrescine biosynthetic process from arginine, via agmatine"/>
    <property type="evidence" value="ECO:0007669"/>
    <property type="project" value="TreeGrafter"/>
</dbReference>
<name>A0A150XEJ9_ROSEK</name>
<dbReference type="InterPro" id="IPR023696">
    <property type="entry name" value="Ureohydrolase_dom_sf"/>
</dbReference>
<dbReference type="EMBL" id="LQZQ01000012">
    <property type="protein sequence ID" value="KYG77112.1"/>
    <property type="molecule type" value="Genomic_DNA"/>
</dbReference>
<dbReference type="PANTHER" id="PTHR11358:SF26">
    <property type="entry name" value="GUANIDINO ACID HYDROLASE, MITOCHONDRIAL"/>
    <property type="match status" value="1"/>
</dbReference>
<feature type="binding site" evidence="4">
    <location>
        <position position="127"/>
    </location>
    <ligand>
        <name>Mn(2+)</name>
        <dbReference type="ChEBI" id="CHEBI:29035"/>
        <label>1</label>
    </ligand>
</feature>
<gene>
    <name evidence="6" type="ORF">MB14_02630</name>
</gene>
<evidence type="ECO:0000256" key="4">
    <source>
        <dbReference type="PIRSR" id="PIRSR036979-1"/>
    </source>
</evidence>
<dbReference type="SUPFAM" id="SSF52768">
    <property type="entry name" value="Arginase/deacetylase"/>
    <property type="match status" value="1"/>
</dbReference>
<accession>A0A150XEJ9</accession>
<feature type="binding site" evidence="4">
    <location>
        <position position="203"/>
    </location>
    <ligand>
        <name>Mn(2+)</name>
        <dbReference type="ChEBI" id="CHEBI:29035"/>
        <label>1</label>
    </ligand>
</feature>
<dbReference type="STRING" id="279360.MB14_02630"/>
<dbReference type="GO" id="GO:0046872">
    <property type="term" value="F:metal ion binding"/>
    <property type="evidence" value="ECO:0007669"/>
    <property type="project" value="UniProtKB-KW"/>
</dbReference>
<feature type="binding site" evidence="4">
    <location>
        <position position="125"/>
    </location>
    <ligand>
        <name>Mn(2+)</name>
        <dbReference type="ChEBI" id="CHEBI:29035"/>
        <label>1</label>
    </ligand>
</feature>
<dbReference type="PROSITE" id="PS51409">
    <property type="entry name" value="ARGINASE_2"/>
    <property type="match status" value="1"/>
</dbReference>
<dbReference type="CDD" id="cd11593">
    <property type="entry name" value="Agmatinase-like_2"/>
    <property type="match status" value="1"/>
</dbReference>
<keyword evidence="2 4" id="KW-0479">Metal-binding</keyword>
<feature type="binding site" evidence="4">
    <location>
        <position position="100"/>
    </location>
    <ligand>
        <name>Mn(2+)</name>
        <dbReference type="ChEBI" id="CHEBI:29035"/>
        <label>1</label>
    </ligand>
</feature>
<feature type="binding site" evidence="4">
    <location>
        <position position="201"/>
    </location>
    <ligand>
        <name>Mn(2+)</name>
        <dbReference type="ChEBI" id="CHEBI:29035"/>
        <label>1</label>
    </ligand>
</feature>
<dbReference type="AlphaFoldDB" id="A0A150XEJ9"/>
<comment type="caution">
    <text evidence="6">The sequence shown here is derived from an EMBL/GenBank/DDBJ whole genome shotgun (WGS) entry which is preliminary data.</text>
</comment>
<feature type="binding site" evidence="4">
    <location>
        <position position="123"/>
    </location>
    <ligand>
        <name>Mn(2+)</name>
        <dbReference type="ChEBI" id="CHEBI:29035"/>
        <label>1</label>
    </ligand>
</feature>
<dbReference type="GO" id="GO:0008783">
    <property type="term" value="F:agmatinase activity"/>
    <property type="evidence" value="ECO:0007669"/>
    <property type="project" value="TreeGrafter"/>
</dbReference>
<evidence type="ECO:0000256" key="5">
    <source>
        <dbReference type="RuleBase" id="RU003684"/>
    </source>
</evidence>
<dbReference type="PANTHER" id="PTHR11358">
    <property type="entry name" value="ARGINASE/AGMATINASE"/>
    <property type="match status" value="1"/>
</dbReference>
<sequence length="276" mass="30639">MSILRTPVNQLKPGQIALIGLPFDQNSSFLQGPAKAPELIIQALESDSANYFTENLTDLNEHPKLAWCGNAKLSQYTDIEQRIDEVLAQGALPFSLGGDHSITFPVMKALTKKHPKLSILHFDAHADLYDELDGNRYSHACPFARIMEGGFAQHLTQVGIRTLNRHQKTQAERFNVHMIQMKDWKADMKFEIEGPVYLSFDMDVLDPAFAPGVSHHEPGGFSTREVLTMIQNLNLNIVGCDVVEYNPDRDLNGATAMVAAKVVKELLAKLASGQDN</sequence>
<keyword evidence="3 5" id="KW-0378">Hydrolase</keyword>
<evidence type="ECO:0000313" key="7">
    <source>
        <dbReference type="Proteomes" id="UP000075583"/>
    </source>
</evidence>
<comment type="similarity">
    <text evidence="1">Belongs to the arginase family. Agmatinase subfamily.</text>
</comment>
<dbReference type="Gene3D" id="3.40.800.10">
    <property type="entry name" value="Ureohydrolase domain"/>
    <property type="match status" value="1"/>
</dbReference>
<keyword evidence="7" id="KW-1185">Reference proteome</keyword>
<protein>
    <submittedName>
        <fullName evidence="6">Agmatinase</fullName>
    </submittedName>
</protein>
<evidence type="ECO:0000313" key="6">
    <source>
        <dbReference type="EMBL" id="KYG77112.1"/>
    </source>
</evidence>
<dbReference type="PROSITE" id="PS01053">
    <property type="entry name" value="ARGINASE_1"/>
    <property type="match status" value="1"/>
</dbReference>
<organism evidence="6 7">
    <name type="scientific">Roseivirga ehrenbergii (strain DSM 102268 / JCM 13514 / KCTC 12282 / NCIMB 14502 / KMM 6017)</name>
    <dbReference type="NCBI Taxonomy" id="279360"/>
    <lineage>
        <taxon>Bacteria</taxon>
        <taxon>Pseudomonadati</taxon>
        <taxon>Bacteroidota</taxon>
        <taxon>Cytophagia</taxon>
        <taxon>Cytophagales</taxon>
        <taxon>Roseivirgaceae</taxon>
        <taxon>Roseivirga</taxon>
    </lineage>
</organism>
<dbReference type="Proteomes" id="UP000075583">
    <property type="component" value="Unassembled WGS sequence"/>
</dbReference>
<dbReference type="InterPro" id="IPR020855">
    <property type="entry name" value="Ureohydrolase_Mn_BS"/>
</dbReference>
<proteinExistence type="inferred from homology"/>
<evidence type="ECO:0000256" key="3">
    <source>
        <dbReference type="ARBA" id="ARBA00022801"/>
    </source>
</evidence>
<dbReference type="Pfam" id="PF00491">
    <property type="entry name" value="Arginase"/>
    <property type="match status" value="1"/>
</dbReference>
<reference evidence="6" key="1">
    <citation type="submission" date="2016-01" db="EMBL/GenBank/DDBJ databases">
        <title>Genome sequencing of Roseivirga ehrenbergii KMM 6017.</title>
        <authorList>
            <person name="Selvaratnam C."/>
            <person name="Thevarajoo S."/>
            <person name="Goh K.M."/>
            <person name="Ee R."/>
            <person name="Chan K.-G."/>
            <person name="Chong C.S."/>
        </authorList>
    </citation>
    <scope>NUCLEOTIDE SEQUENCE [LARGE SCALE GENOMIC DNA]</scope>
    <source>
        <strain evidence="6">KMM 6017</strain>
    </source>
</reference>
<dbReference type="NCBIfam" id="TIGR01230">
    <property type="entry name" value="agmatinase"/>
    <property type="match status" value="1"/>
</dbReference>
<dbReference type="PIRSF" id="PIRSF036979">
    <property type="entry name" value="Arginase"/>
    <property type="match status" value="1"/>
</dbReference>
<dbReference type="OrthoDB" id="9788689at2"/>
<evidence type="ECO:0000256" key="1">
    <source>
        <dbReference type="ARBA" id="ARBA00009227"/>
    </source>
</evidence>